<proteinExistence type="inferred from homology"/>
<dbReference type="GO" id="GO:0016491">
    <property type="term" value="F:oxidoreductase activity"/>
    <property type="evidence" value="ECO:0007669"/>
    <property type="project" value="UniProtKB-KW"/>
</dbReference>
<dbReference type="SUPFAM" id="SSF50129">
    <property type="entry name" value="GroES-like"/>
    <property type="match status" value="1"/>
</dbReference>
<dbReference type="HOGENOM" id="CLU_026673_11_3_1"/>
<dbReference type="GO" id="GO:0008270">
    <property type="term" value="F:zinc ion binding"/>
    <property type="evidence" value="ECO:0007669"/>
    <property type="project" value="InterPro"/>
</dbReference>
<evidence type="ECO:0000256" key="3">
    <source>
        <dbReference type="ARBA" id="ARBA00022833"/>
    </source>
</evidence>
<evidence type="ECO:0000256" key="2">
    <source>
        <dbReference type="ARBA" id="ARBA00022723"/>
    </source>
</evidence>
<evidence type="ECO:0000256" key="4">
    <source>
        <dbReference type="ARBA" id="ARBA00023002"/>
    </source>
</evidence>
<keyword evidence="4" id="KW-0560">Oxidoreductase</keyword>
<reference evidence="8" key="2">
    <citation type="journal article" date="2012" name="Eukaryot. Cell">
        <title>Draft genome sequence of CBS 2479, the standard type strain of Trichosporon asahii.</title>
        <authorList>
            <person name="Yang R.Y."/>
            <person name="Li H.T."/>
            <person name="Zhu H."/>
            <person name="Zhou G.P."/>
            <person name="Wang M."/>
            <person name="Wang L."/>
        </authorList>
    </citation>
    <scope>NUCLEOTIDE SEQUENCE [LARGE SCALE GENOMIC DNA]</scope>
</reference>
<dbReference type="InterPro" id="IPR002328">
    <property type="entry name" value="ADH_Zn_CS"/>
</dbReference>
<name>J5SZW8_TRIAS</name>
<dbReference type="Pfam" id="PF08240">
    <property type="entry name" value="ADH_N"/>
    <property type="match status" value="1"/>
</dbReference>
<dbReference type="RefSeq" id="XP_014179290.1">
    <property type="nucleotide sequence ID" value="XM_014323815.1"/>
</dbReference>
<dbReference type="InterPro" id="IPR011032">
    <property type="entry name" value="GroES-like_sf"/>
</dbReference>
<comment type="similarity">
    <text evidence="5">Belongs to the zinc-containing alcohol dehydrogenase family.</text>
</comment>
<dbReference type="Gene3D" id="3.40.50.720">
    <property type="entry name" value="NAD(P)-binding Rossmann-like Domain"/>
    <property type="match status" value="1"/>
</dbReference>
<dbReference type="AlphaFoldDB" id="J5SZW8"/>
<reference evidence="8" key="3">
    <citation type="submission" date="2012-07" db="EMBL/GenBank/DDBJ databases">
        <authorList>
            <person name="Yang R.-Y."/>
            <person name="Li H.-T."/>
            <person name="Zhu H."/>
            <person name="Zhou G.-P."/>
            <person name="Wang M."/>
            <person name="Wang L."/>
        </authorList>
    </citation>
    <scope>NUCLEOTIDE SEQUENCE</scope>
    <source>
        <strain evidence="8">CBS 2479</strain>
    </source>
</reference>
<evidence type="ECO:0000259" key="7">
    <source>
        <dbReference type="Pfam" id="PF08240"/>
    </source>
</evidence>
<dbReference type="GeneID" id="25986067"/>
<evidence type="ECO:0000256" key="1">
    <source>
        <dbReference type="ARBA" id="ARBA00001947"/>
    </source>
</evidence>
<dbReference type="SUPFAM" id="SSF51735">
    <property type="entry name" value="NAD(P)-binding Rossmann-fold domains"/>
    <property type="match status" value="1"/>
</dbReference>
<keyword evidence="2 5" id="KW-0479">Metal-binding</keyword>
<dbReference type="InterPro" id="IPR013154">
    <property type="entry name" value="ADH-like_N"/>
</dbReference>
<dbReference type="PANTHER" id="PTHR42813">
    <property type="entry name" value="ZINC-TYPE ALCOHOL DEHYDROGENASE-LIKE"/>
    <property type="match status" value="1"/>
</dbReference>
<comment type="cofactor">
    <cofactor evidence="1 5">
        <name>Zn(2+)</name>
        <dbReference type="ChEBI" id="CHEBI:29105"/>
    </cofactor>
</comment>
<dbReference type="InterPro" id="IPR036291">
    <property type="entry name" value="NAD(P)-bd_dom_sf"/>
</dbReference>
<dbReference type="Gene3D" id="3.90.180.10">
    <property type="entry name" value="Medium-chain alcohol dehydrogenases, catalytic domain"/>
    <property type="match status" value="1"/>
</dbReference>
<sequence length="373" mass="40102">MTIGSMPETMKAVAFVEPNKVEVVERPTPKIEAESDIILKTITAGLCGSDLHFYRGHLPLKPGSTVGHEVVGQVIQVGKDVTKFKVGDKVVVPFSTNCGKDTCFYCSKGQTSRCPEGLVFGVGQGLEGCQAEYVRVPQADGFVFPHPNVPSTTALLLADILPTGYFVAAGGKRLMLEGEGRASTGDLVKDVEGKKEGVCVVVGCGPVGLCAISSAVRMFDKVFATDLAPARLEQAKQHGAIALPLEELKVELEKATDGRGADVALEVVGHSDPLTTAIDLVRPFGIVSSCGVHSEMFTTHAYMLYKKNLRFQFGQCSVPTYFKGAVGVIEDNNELFSKFIQHKIKLDDAPEYYTQFAANKIGKTAFVFDEATE</sequence>
<dbReference type="PROSITE" id="PS00059">
    <property type="entry name" value="ADH_ZINC"/>
    <property type="match status" value="1"/>
</dbReference>
<dbReference type="PANTHER" id="PTHR42813:SF2">
    <property type="entry name" value="DEHYDROGENASE, ZINC-CONTAINING, PUTATIVE (AFU_ORTHOLOGUE AFUA_2G02810)-RELATED"/>
    <property type="match status" value="1"/>
</dbReference>
<dbReference type="OrthoDB" id="3941538at2759"/>
<dbReference type="KEGG" id="tasa:A1Q1_02553"/>
<reference evidence="8" key="1">
    <citation type="journal article" date="2003" name="Mycoses">
        <title>Disseminated trichosporonosis in China.</title>
        <authorList>
            <person name="Yang R."/>
            <person name="Ao J."/>
            <person name="Wang W."/>
            <person name="Song K."/>
            <person name="Li R."/>
            <person name="Wang D."/>
        </authorList>
    </citation>
    <scope>NUCLEOTIDE SEQUENCE [LARGE SCALE GENOMIC DNA]</scope>
    <source>
        <strain evidence="8">CBS 2479</strain>
    </source>
</reference>
<accession>J5SZW8</accession>
<dbReference type="Pfam" id="PF00107">
    <property type="entry name" value="ADH_zinc_N"/>
    <property type="match status" value="1"/>
</dbReference>
<dbReference type="InterPro" id="IPR013149">
    <property type="entry name" value="ADH-like_C"/>
</dbReference>
<comment type="caution">
    <text evidence="8">The sequence shown here is derived from an EMBL/GenBank/DDBJ whole genome shotgun (WGS) entry which is preliminary data.</text>
</comment>
<evidence type="ECO:0000313" key="8">
    <source>
        <dbReference type="EMBL" id="EJT48421.1"/>
    </source>
</evidence>
<keyword evidence="3 5" id="KW-0862">Zinc</keyword>
<evidence type="ECO:0000256" key="5">
    <source>
        <dbReference type="RuleBase" id="RU361277"/>
    </source>
</evidence>
<organism evidence="8">
    <name type="scientific">Trichosporon asahii var. asahii (strain ATCC 90039 / CBS 2479 / JCM 2466 / KCTC 7840 / NBRC 103889/ NCYC 2677 / UAMH 7654)</name>
    <name type="common">Yeast</name>
    <dbReference type="NCBI Taxonomy" id="1186058"/>
    <lineage>
        <taxon>Eukaryota</taxon>
        <taxon>Fungi</taxon>
        <taxon>Dikarya</taxon>
        <taxon>Basidiomycota</taxon>
        <taxon>Agaricomycotina</taxon>
        <taxon>Tremellomycetes</taxon>
        <taxon>Trichosporonales</taxon>
        <taxon>Trichosporonaceae</taxon>
        <taxon>Trichosporon</taxon>
    </lineage>
</organism>
<evidence type="ECO:0000259" key="6">
    <source>
        <dbReference type="Pfam" id="PF00107"/>
    </source>
</evidence>
<dbReference type="EMBL" id="ALBS01000204">
    <property type="protein sequence ID" value="EJT48421.1"/>
    <property type="molecule type" value="Genomic_DNA"/>
</dbReference>
<feature type="domain" description="Alcohol dehydrogenase-like N-terminal" evidence="7">
    <location>
        <begin position="35"/>
        <end position="140"/>
    </location>
</feature>
<dbReference type="VEuPathDB" id="FungiDB:A1Q1_02553"/>
<protein>
    <recommendedName>
        <fullName evidence="9">Enoyl reductase (ER) domain-containing protein</fullName>
    </recommendedName>
</protein>
<feature type="domain" description="Alcohol dehydrogenase-like C-terminal" evidence="6">
    <location>
        <begin position="206"/>
        <end position="312"/>
    </location>
</feature>
<evidence type="ECO:0008006" key="9">
    <source>
        <dbReference type="Google" id="ProtNLM"/>
    </source>
</evidence>
<gene>
    <name evidence="8" type="ORF">A1Q1_02553</name>
</gene>
<dbReference type="Proteomes" id="UP000002748">
    <property type="component" value="Unassembled WGS sequence"/>
</dbReference>